<name>A0ABV5MKL8_9ACTN</name>
<feature type="domain" description="LnmK N-terminal" evidence="1">
    <location>
        <begin position="11"/>
        <end position="182"/>
    </location>
</feature>
<dbReference type="EMBL" id="JBHMCA010000067">
    <property type="protein sequence ID" value="MFB9449406.1"/>
    <property type="molecule type" value="Genomic_DNA"/>
</dbReference>
<organism evidence="2 3">
    <name type="scientific">Dactylosporangium vinaceum</name>
    <dbReference type="NCBI Taxonomy" id="53362"/>
    <lineage>
        <taxon>Bacteria</taxon>
        <taxon>Bacillati</taxon>
        <taxon>Actinomycetota</taxon>
        <taxon>Actinomycetes</taxon>
        <taxon>Micromonosporales</taxon>
        <taxon>Micromonosporaceae</taxon>
        <taxon>Dactylosporangium</taxon>
    </lineage>
</organism>
<dbReference type="NCBIfam" id="TIGR04098">
    <property type="entry name" value="LnmK_bifunc"/>
    <property type="match status" value="1"/>
</dbReference>
<comment type="caution">
    <text evidence="2">The sequence shown here is derived from an EMBL/GenBank/DDBJ whole genome shotgun (WGS) entry which is preliminary data.</text>
</comment>
<dbReference type="InterPro" id="IPR029069">
    <property type="entry name" value="HotDog_dom_sf"/>
</dbReference>
<sequence length="307" mass="34345">MTAALEATTLTRSELIWPGMCGHNSLFAGQIGDWTWDAVGRLCGTDVLRAHNAAGRPTYLSFYYYRIRGSRRFHLRSPTFGDRLRITTGLFDFGSESVLALHRITPERGADVPLDLDEFYAGDGDGLYVENFNRWVTRGTAGSNEGLVRSSPVDFRHRHLPSLPERYNPRVACHRARTALSFVDEDRGHVPDGAELHVDYELDAARDLNGVGLLYFASYFSIVDWALLRLWRGLGRSERSFLDRIVVDQQLCYLGNADAGCVVTASVRRWRAAGDESRELFNVVLRDRGTGRVLAVCTLTVLIGDAT</sequence>
<gene>
    <name evidence="2" type="ORF">ACFFTR_40550</name>
</gene>
<accession>A0ABV5MKL8</accession>
<keyword evidence="2" id="KW-0808">Transferase</keyword>
<dbReference type="RefSeq" id="WP_223094316.1">
    <property type="nucleotide sequence ID" value="NZ_CP061913.1"/>
</dbReference>
<dbReference type="InterPro" id="IPR024091">
    <property type="entry name" value="LnmK-like_bifun_acyl/decarbox"/>
</dbReference>
<reference evidence="2 3" key="1">
    <citation type="submission" date="2024-09" db="EMBL/GenBank/DDBJ databases">
        <authorList>
            <person name="Sun Q."/>
            <person name="Mori K."/>
        </authorList>
    </citation>
    <scope>NUCLEOTIDE SEQUENCE [LARGE SCALE GENOMIC DNA]</scope>
    <source>
        <strain evidence="2 3">JCM 3307</strain>
    </source>
</reference>
<evidence type="ECO:0000313" key="3">
    <source>
        <dbReference type="Proteomes" id="UP001589608"/>
    </source>
</evidence>
<dbReference type="Pfam" id="PF18238">
    <property type="entry name" value="LnmK_N_HDF"/>
    <property type="match status" value="1"/>
</dbReference>
<evidence type="ECO:0000313" key="2">
    <source>
        <dbReference type="EMBL" id="MFB9449406.1"/>
    </source>
</evidence>
<evidence type="ECO:0000259" key="1">
    <source>
        <dbReference type="Pfam" id="PF18238"/>
    </source>
</evidence>
<protein>
    <submittedName>
        <fullName evidence="2">LnmK family bifunctional acyltransferase/decarboxylase</fullName>
    </submittedName>
</protein>
<dbReference type="Proteomes" id="UP001589608">
    <property type="component" value="Unassembled WGS sequence"/>
</dbReference>
<dbReference type="Gene3D" id="3.10.129.10">
    <property type="entry name" value="Hotdog Thioesterase"/>
    <property type="match status" value="1"/>
</dbReference>
<keyword evidence="2" id="KW-0012">Acyltransferase</keyword>
<keyword evidence="3" id="KW-1185">Reference proteome</keyword>
<dbReference type="GO" id="GO:0016746">
    <property type="term" value="F:acyltransferase activity"/>
    <property type="evidence" value="ECO:0007669"/>
    <property type="project" value="UniProtKB-KW"/>
</dbReference>
<proteinExistence type="predicted"/>
<dbReference type="InterPro" id="IPR040718">
    <property type="entry name" value="LnmK_N_HDF"/>
</dbReference>
<dbReference type="SUPFAM" id="SSF54637">
    <property type="entry name" value="Thioesterase/thiol ester dehydrase-isomerase"/>
    <property type="match status" value="1"/>
</dbReference>